<protein>
    <submittedName>
        <fullName evidence="4">30S ribosomal protein S18</fullName>
    </submittedName>
</protein>
<dbReference type="GO" id="GO:0003735">
    <property type="term" value="F:structural constituent of ribosome"/>
    <property type="evidence" value="ECO:0007669"/>
    <property type="project" value="InterPro"/>
</dbReference>
<dbReference type="GO" id="GO:0022627">
    <property type="term" value="C:cytosolic small ribosomal subunit"/>
    <property type="evidence" value="ECO:0007669"/>
    <property type="project" value="TreeGrafter"/>
</dbReference>
<comment type="similarity">
    <text evidence="1">Belongs to the bacterial ribosomal protein bS18 family.</text>
</comment>
<keyword evidence="2 4" id="KW-0689">Ribosomal protein</keyword>
<dbReference type="AlphaFoldDB" id="A0A1J5RQH0"/>
<dbReference type="InterPro" id="IPR018275">
    <property type="entry name" value="Ribosomal_bS18_CS"/>
</dbReference>
<dbReference type="InterPro" id="IPR001648">
    <property type="entry name" value="Ribosomal_bS18"/>
</dbReference>
<dbReference type="InterPro" id="IPR036870">
    <property type="entry name" value="Ribosomal_bS18_sf"/>
</dbReference>
<dbReference type="PANTHER" id="PTHR13479">
    <property type="entry name" value="30S RIBOSOMAL PROTEIN S18"/>
    <property type="match status" value="1"/>
</dbReference>
<comment type="caution">
    <text evidence="4">The sequence shown here is derived from an EMBL/GenBank/DDBJ whole genome shotgun (WGS) entry which is preliminary data.</text>
</comment>
<keyword evidence="3" id="KW-0687">Ribonucleoprotein</keyword>
<dbReference type="PRINTS" id="PR00974">
    <property type="entry name" value="RIBOSOMALS18"/>
</dbReference>
<dbReference type="HAMAP" id="MF_00270">
    <property type="entry name" value="Ribosomal_bS18"/>
    <property type="match status" value="1"/>
</dbReference>
<gene>
    <name evidence="4" type="primary">rpsR_6</name>
    <name evidence="4" type="ORF">GALL_193690</name>
</gene>
<dbReference type="Gene3D" id="4.10.640.10">
    <property type="entry name" value="Ribosomal protein S18"/>
    <property type="match status" value="1"/>
</dbReference>
<dbReference type="GO" id="GO:0006412">
    <property type="term" value="P:translation"/>
    <property type="evidence" value="ECO:0007669"/>
    <property type="project" value="InterPro"/>
</dbReference>
<dbReference type="NCBIfam" id="TIGR00165">
    <property type="entry name" value="S18"/>
    <property type="match status" value="1"/>
</dbReference>
<evidence type="ECO:0000256" key="2">
    <source>
        <dbReference type="ARBA" id="ARBA00022980"/>
    </source>
</evidence>
<dbReference type="PANTHER" id="PTHR13479:SF40">
    <property type="entry name" value="SMALL RIBOSOMAL SUBUNIT PROTEIN BS18M"/>
    <property type="match status" value="1"/>
</dbReference>
<dbReference type="PROSITE" id="PS00057">
    <property type="entry name" value="RIBOSOMAL_S18"/>
    <property type="match status" value="1"/>
</dbReference>
<dbReference type="GO" id="GO:0070181">
    <property type="term" value="F:small ribosomal subunit rRNA binding"/>
    <property type="evidence" value="ECO:0007669"/>
    <property type="project" value="TreeGrafter"/>
</dbReference>
<reference evidence="4" key="1">
    <citation type="submission" date="2016-10" db="EMBL/GenBank/DDBJ databases">
        <title>Sequence of Gallionella enrichment culture.</title>
        <authorList>
            <person name="Poehlein A."/>
            <person name="Muehling M."/>
            <person name="Daniel R."/>
        </authorList>
    </citation>
    <scope>NUCLEOTIDE SEQUENCE</scope>
</reference>
<proteinExistence type="inferred from homology"/>
<sequence>MAREMYKRRRYCRFSAEGIKEVDYKDVDLLKDFISENAKIIPARMTGTKARYQRQLTSAVKRARFLALLPYTDKHQ</sequence>
<evidence type="ECO:0000256" key="1">
    <source>
        <dbReference type="ARBA" id="ARBA00005589"/>
    </source>
</evidence>
<organism evidence="4">
    <name type="scientific">mine drainage metagenome</name>
    <dbReference type="NCBI Taxonomy" id="410659"/>
    <lineage>
        <taxon>unclassified sequences</taxon>
        <taxon>metagenomes</taxon>
        <taxon>ecological metagenomes</taxon>
    </lineage>
</organism>
<dbReference type="EMBL" id="MLJW01000117">
    <property type="protein sequence ID" value="OIQ98544.1"/>
    <property type="molecule type" value="Genomic_DNA"/>
</dbReference>
<dbReference type="SUPFAM" id="SSF46911">
    <property type="entry name" value="Ribosomal protein S18"/>
    <property type="match status" value="1"/>
</dbReference>
<evidence type="ECO:0000256" key="3">
    <source>
        <dbReference type="ARBA" id="ARBA00023274"/>
    </source>
</evidence>
<name>A0A1J5RQH0_9ZZZZ</name>
<evidence type="ECO:0000313" key="4">
    <source>
        <dbReference type="EMBL" id="OIQ98544.1"/>
    </source>
</evidence>
<dbReference type="Pfam" id="PF01084">
    <property type="entry name" value="Ribosomal_S18"/>
    <property type="match status" value="1"/>
</dbReference>
<accession>A0A1J5RQH0</accession>